<evidence type="ECO:0000313" key="2">
    <source>
        <dbReference type="EMBL" id="MPC41433.1"/>
    </source>
</evidence>
<accession>A0A5B7F8L7</accession>
<name>A0A5B7F8L7_PORTR</name>
<protein>
    <submittedName>
        <fullName evidence="2">Uncharacterized protein</fullName>
    </submittedName>
</protein>
<evidence type="ECO:0000256" key="1">
    <source>
        <dbReference type="SAM" id="MobiDB-lite"/>
    </source>
</evidence>
<feature type="region of interest" description="Disordered" evidence="1">
    <location>
        <begin position="1"/>
        <end position="72"/>
    </location>
</feature>
<dbReference type="Proteomes" id="UP000324222">
    <property type="component" value="Unassembled WGS sequence"/>
</dbReference>
<dbReference type="AlphaFoldDB" id="A0A5B7F8L7"/>
<organism evidence="2 3">
    <name type="scientific">Portunus trituberculatus</name>
    <name type="common">Swimming crab</name>
    <name type="synonym">Neptunus trituberculatus</name>
    <dbReference type="NCBI Taxonomy" id="210409"/>
    <lineage>
        <taxon>Eukaryota</taxon>
        <taxon>Metazoa</taxon>
        <taxon>Ecdysozoa</taxon>
        <taxon>Arthropoda</taxon>
        <taxon>Crustacea</taxon>
        <taxon>Multicrustacea</taxon>
        <taxon>Malacostraca</taxon>
        <taxon>Eumalacostraca</taxon>
        <taxon>Eucarida</taxon>
        <taxon>Decapoda</taxon>
        <taxon>Pleocyemata</taxon>
        <taxon>Brachyura</taxon>
        <taxon>Eubrachyura</taxon>
        <taxon>Portunoidea</taxon>
        <taxon>Portunidae</taxon>
        <taxon>Portuninae</taxon>
        <taxon>Portunus</taxon>
    </lineage>
</organism>
<proteinExistence type="predicted"/>
<feature type="compositionally biased region" description="Acidic residues" evidence="1">
    <location>
        <begin position="62"/>
        <end position="72"/>
    </location>
</feature>
<gene>
    <name evidence="2" type="ORF">E2C01_035024</name>
</gene>
<keyword evidence="3" id="KW-1185">Reference proteome</keyword>
<sequence length="72" mass="8249">MPPDKHEHNMTRLFFPEFTPTHSRHSSKTGSTNVTASYPMPPPNSLQDMSGHMAFPTPPQQDIEEYYSDELE</sequence>
<reference evidence="2 3" key="1">
    <citation type="submission" date="2019-05" db="EMBL/GenBank/DDBJ databases">
        <title>Another draft genome of Portunus trituberculatus and its Hox gene families provides insights of decapod evolution.</title>
        <authorList>
            <person name="Jeong J.-H."/>
            <person name="Song I."/>
            <person name="Kim S."/>
            <person name="Choi T."/>
            <person name="Kim D."/>
            <person name="Ryu S."/>
            <person name="Kim W."/>
        </authorList>
    </citation>
    <scope>NUCLEOTIDE SEQUENCE [LARGE SCALE GENOMIC DNA]</scope>
    <source>
        <tissue evidence="2">Muscle</tissue>
    </source>
</reference>
<feature type="compositionally biased region" description="Basic and acidic residues" evidence="1">
    <location>
        <begin position="1"/>
        <end position="10"/>
    </location>
</feature>
<evidence type="ECO:0000313" key="3">
    <source>
        <dbReference type="Proteomes" id="UP000324222"/>
    </source>
</evidence>
<comment type="caution">
    <text evidence="2">The sequence shown here is derived from an EMBL/GenBank/DDBJ whole genome shotgun (WGS) entry which is preliminary data.</text>
</comment>
<dbReference type="EMBL" id="VSRR010005055">
    <property type="protein sequence ID" value="MPC41433.1"/>
    <property type="molecule type" value="Genomic_DNA"/>
</dbReference>